<gene>
    <name evidence="1" type="ORF">DWQ67_10845</name>
</gene>
<dbReference type="Proteomes" id="UP000273119">
    <property type="component" value="Unassembled WGS sequence"/>
</dbReference>
<evidence type="ECO:0000313" key="1">
    <source>
        <dbReference type="EMBL" id="RKW69953.1"/>
    </source>
</evidence>
<protein>
    <submittedName>
        <fullName evidence="1">Uncharacterized protein</fullName>
    </submittedName>
</protein>
<organism evidence="1 2">
    <name type="scientific">Galactobacter caseinivorans</name>
    <dbReference type="NCBI Taxonomy" id="2676123"/>
    <lineage>
        <taxon>Bacteria</taxon>
        <taxon>Bacillati</taxon>
        <taxon>Actinomycetota</taxon>
        <taxon>Actinomycetes</taxon>
        <taxon>Micrococcales</taxon>
        <taxon>Micrococcaceae</taxon>
        <taxon>Galactobacter</taxon>
    </lineage>
</organism>
<dbReference type="EMBL" id="QQXL01000006">
    <property type="protein sequence ID" value="RKW69953.1"/>
    <property type="molecule type" value="Genomic_DNA"/>
</dbReference>
<comment type="caution">
    <text evidence="1">The sequence shown here is derived from an EMBL/GenBank/DDBJ whole genome shotgun (WGS) entry which is preliminary data.</text>
</comment>
<keyword evidence="2" id="KW-1185">Reference proteome</keyword>
<evidence type="ECO:0000313" key="2">
    <source>
        <dbReference type="Proteomes" id="UP000273119"/>
    </source>
</evidence>
<dbReference type="RefSeq" id="WP_121485624.1">
    <property type="nucleotide sequence ID" value="NZ_QQXL01000006.1"/>
</dbReference>
<proteinExistence type="predicted"/>
<accession>A0A496PHI9</accession>
<sequence length="387" mass="39167">MFSARSPKSPSFMIRGAAIAAATGLILTGVSLPGAQARSVGVKAAPAASAKTATKTVSTGWSWAGGGAVKAKTLGASQAKALGGAGWLKVKHSTSRTFVETATTASGQLVGLDRGAVKVATKTGAKTYMAGLKGASFVFVSEGTVYAVASVKGADVLYRGKGVGKKPTKLGKIPGKAALKRSYAGVQGGRLFWTQRASVTSVHQNVMSMPVAGGATRTEGKDVVNPVFTSKGVYATQRGGGAADQDAATFRGIVKLSCGKATRVLKYNDSTTKAGVSRGLIVTSGQGNTLVINKVGGPALVLDLRTHKAYRFASGAAAAGNGVVAWTPNDVYQGRGASKSLYALDVKKGALRSVATGQVVDAVFANGRAVGSMGRDARNTAVGALLR</sequence>
<name>A0A496PHI9_9MICC</name>
<dbReference type="AlphaFoldDB" id="A0A496PHI9"/>
<reference evidence="1 2" key="1">
    <citation type="submission" date="2018-07" db="EMBL/GenBank/DDBJ databases">
        <title>Arthrobacter sp. nov., isolated from raw cow's milk with high bacterial count.</title>
        <authorList>
            <person name="Hahne J."/>
            <person name="Isele D."/>
            <person name="Lipski A."/>
        </authorList>
    </citation>
    <scope>NUCLEOTIDE SEQUENCE [LARGE SCALE GENOMIC DNA]</scope>
    <source>
        <strain evidence="1 2">JZ R-183</strain>
    </source>
</reference>